<keyword evidence="2 6" id="KW-0808">Transferase</keyword>
<dbReference type="Proteomes" id="UP001204068">
    <property type="component" value="Unassembled WGS sequence"/>
</dbReference>
<protein>
    <recommendedName>
        <fullName evidence="6">Tagatose-6-phosphate kinase</fullName>
        <ecNumber evidence="6">2.7.1.144</ecNumber>
    </recommendedName>
</protein>
<dbReference type="PANTHER" id="PTHR46566:SF1">
    <property type="entry name" value="1-PHOSPHOFRUCTOKINASE"/>
    <property type="match status" value="1"/>
</dbReference>
<evidence type="ECO:0000313" key="9">
    <source>
        <dbReference type="Proteomes" id="UP001204068"/>
    </source>
</evidence>
<feature type="domain" description="Carbohydrate kinase PfkB" evidence="7">
    <location>
        <begin position="22"/>
        <end position="291"/>
    </location>
</feature>
<dbReference type="AlphaFoldDB" id="A0AAW5LMB3"/>
<evidence type="ECO:0000259" key="7">
    <source>
        <dbReference type="Pfam" id="PF00294"/>
    </source>
</evidence>
<gene>
    <name evidence="8" type="primary">pfkB</name>
    <name evidence="8" type="ORF">NQ032_09495</name>
</gene>
<dbReference type="SUPFAM" id="SSF53613">
    <property type="entry name" value="Ribokinase-like"/>
    <property type="match status" value="1"/>
</dbReference>
<dbReference type="GO" id="GO:0044281">
    <property type="term" value="P:small molecule metabolic process"/>
    <property type="evidence" value="ECO:0007669"/>
    <property type="project" value="UniProtKB-ARBA"/>
</dbReference>
<dbReference type="NCBIfam" id="TIGR03828">
    <property type="entry name" value="pfkB"/>
    <property type="match status" value="1"/>
</dbReference>
<keyword evidence="6" id="KW-0423">Lactose metabolism</keyword>
<proteinExistence type="inferred from homology"/>
<comment type="catalytic activity">
    <reaction evidence="6">
        <text>D-tagatofuranose 6-phosphate + ATP = D-tagatofuranose 1,6-bisphosphate + ADP + H(+)</text>
        <dbReference type="Rhea" id="RHEA:12420"/>
        <dbReference type="ChEBI" id="CHEBI:15378"/>
        <dbReference type="ChEBI" id="CHEBI:30616"/>
        <dbReference type="ChEBI" id="CHEBI:58694"/>
        <dbReference type="ChEBI" id="CHEBI:58695"/>
        <dbReference type="ChEBI" id="CHEBI:456216"/>
        <dbReference type="EC" id="2.7.1.144"/>
    </reaction>
</comment>
<evidence type="ECO:0000313" key="8">
    <source>
        <dbReference type="EMBL" id="MCQ9303830.1"/>
    </source>
</evidence>
<keyword evidence="5 6" id="KW-0067">ATP-binding</keyword>
<dbReference type="InterPro" id="IPR022463">
    <property type="entry name" value="1-PFruKinase"/>
</dbReference>
<name>A0AAW5LMB3_MAMSC</name>
<dbReference type="InterPro" id="IPR029056">
    <property type="entry name" value="Ribokinase-like"/>
</dbReference>
<dbReference type="PIRSF" id="PIRSF000535">
    <property type="entry name" value="1PFK/6PFK/LacC"/>
    <property type="match status" value="1"/>
</dbReference>
<evidence type="ECO:0000256" key="5">
    <source>
        <dbReference type="ARBA" id="ARBA00022840"/>
    </source>
</evidence>
<evidence type="ECO:0000256" key="1">
    <source>
        <dbReference type="ARBA" id="ARBA00005380"/>
    </source>
</evidence>
<dbReference type="GO" id="GO:0005829">
    <property type="term" value="C:cytosol"/>
    <property type="evidence" value="ECO:0007669"/>
    <property type="project" value="TreeGrafter"/>
</dbReference>
<dbReference type="Pfam" id="PF00294">
    <property type="entry name" value="PfkB"/>
    <property type="match status" value="1"/>
</dbReference>
<comment type="similarity">
    <text evidence="6">Belongs to the carbohydrate kinase PfkB family. LacC subfamily.</text>
</comment>
<dbReference type="EMBL" id="JANILD010000004">
    <property type="protein sequence ID" value="MCQ9303830.1"/>
    <property type="molecule type" value="Genomic_DNA"/>
</dbReference>
<reference evidence="8" key="1">
    <citation type="submission" date="2022-07" db="EMBL/GenBank/DDBJ databases">
        <title>Bacterial species isolated from the porcine tonsil microbiota.</title>
        <authorList>
            <person name="Oliveira I.M.F."/>
        </authorList>
    </citation>
    <scope>NUCLEOTIDE SEQUENCE</scope>
    <source>
        <strain evidence="8">8QC2O2</strain>
    </source>
</reference>
<dbReference type="NCBIfam" id="TIGR03168">
    <property type="entry name" value="1-PFK"/>
    <property type="match status" value="1"/>
</dbReference>
<dbReference type="PANTHER" id="PTHR46566">
    <property type="entry name" value="1-PHOSPHOFRUCTOKINASE-RELATED"/>
    <property type="match status" value="1"/>
</dbReference>
<sequence length="311" mass="34403">MIYTCTLNTAIDMFVHMNDFKPDYVNRSIYDEFQPNGKGVNISVILSKLGTPNIATGFVGGFSGKFVKDELEKMKIQTDFIEVEGNTRINVFLKSNQGEYKIVNSGPTIKKNEINTLLAKIKNLNSNDILFVSGSLPKGIDGEILLTIAKLSKSIGFKLIIDTSHPILKEIIKYKPFLIKPNEEELQNLFPNHDLKSDKDIAYVSNLLIREGCQNVLVSVGENGAYFFNKYCSYHCTAPKGEVLNTAGAGDTILATFYHTFQETLDEATALKKAVVSGSSTAFKSGLTDFSDTEELLKEIQISTLNVTKQG</sequence>
<dbReference type="GO" id="GO:0005524">
    <property type="term" value="F:ATP binding"/>
    <property type="evidence" value="ECO:0007669"/>
    <property type="project" value="UniProtKB-KW"/>
</dbReference>
<evidence type="ECO:0000256" key="2">
    <source>
        <dbReference type="ARBA" id="ARBA00022679"/>
    </source>
</evidence>
<dbReference type="GO" id="GO:0009024">
    <property type="term" value="F:tagatose-6-phosphate kinase activity"/>
    <property type="evidence" value="ECO:0007669"/>
    <property type="project" value="UniProtKB-EC"/>
</dbReference>
<evidence type="ECO:0000256" key="3">
    <source>
        <dbReference type="ARBA" id="ARBA00022741"/>
    </source>
</evidence>
<dbReference type="GO" id="GO:0005988">
    <property type="term" value="P:lactose metabolic process"/>
    <property type="evidence" value="ECO:0007669"/>
    <property type="project" value="UniProtKB-KW"/>
</dbReference>
<organism evidence="8 9">
    <name type="scientific">Mammaliicoccus sciuri</name>
    <name type="common">Staphylococcus sciuri</name>
    <dbReference type="NCBI Taxonomy" id="1296"/>
    <lineage>
        <taxon>Bacteria</taxon>
        <taxon>Bacillati</taxon>
        <taxon>Bacillota</taxon>
        <taxon>Bacilli</taxon>
        <taxon>Bacillales</taxon>
        <taxon>Staphylococcaceae</taxon>
        <taxon>Mammaliicoccus</taxon>
    </lineage>
</organism>
<accession>A0AAW5LMB3</accession>
<keyword evidence="3 6" id="KW-0547">Nucleotide-binding</keyword>
<dbReference type="InterPro" id="IPR017583">
    <property type="entry name" value="Tagatose/fructose_Pkinase"/>
</dbReference>
<dbReference type="Gene3D" id="3.40.1190.20">
    <property type="match status" value="1"/>
</dbReference>
<dbReference type="GO" id="GO:0008662">
    <property type="term" value="F:1-phosphofructokinase activity"/>
    <property type="evidence" value="ECO:0007669"/>
    <property type="project" value="InterPro"/>
</dbReference>
<comment type="similarity">
    <text evidence="1">Belongs to the carbohydrate kinase pfkB family.</text>
</comment>
<dbReference type="CDD" id="cd01164">
    <property type="entry name" value="FruK_PfkB_like"/>
    <property type="match status" value="1"/>
</dbReference>
<keyword evidence="4" id="KW-0418">Kinase</keyword>
<dbReference type="GO" id="GO:0016052">
    <property type="term" value="P:carbohydrate catabolic process"/>
    <property type="evidence" value="ECO:0007669"/>
    <property type="project" value="UniProtKB-ARBA"/>
</dbReference>
<dbReference type="InterPro" id="IPR011611">
    <property type="entry name" value="PfkB_dom"/>
</dbReference>
<comment type="caution">
    <text evidence="8">The sequence shown here is derived from an EMBL/GenBank/DDBJ whole genome shotgun (WGS) entry which is preliminary data.</text>
</comment>
<comment type="pathway">
    <text evidence="6">Carbohydrate metabolism; D-tagatose 6-phosphate degradation; D-glyceraldehyde 3-phosphate and glycerone phosphate from D-tagatose 6-phosphate: step 1/2.</text>
</comment>
<dbReference type="RefSeq" id="WP_096791656.1">
    <property type="nucleotide sequence ID" value="NZ_CP064868.1"/>
</dbReference>
<dbReference type="EC" id="2.7.1.144" evidence="6"/>
<dbReference type="FunFam" id="3.40.1190.20:FF:000001">
    <property type="entry name" value="Phosphofructokinase"/>
    <property type="match status" value="1"/>
</dbReference>
<evidence type="ECO:0000256" key="6">
    <source>
        <dbReference type="PIRNR" id="PIRNR000535"/>
    </source>
</evidence>
<evidence type="ECO:0000256" key="4">
    <source>
        <dbReference type="ARBA" id="ARBA00022777"/>
    </source>
</evidence>